<reference evidence="6" key="1">
    <citation type="submission" date="2021-12" db="EMBL/GenBank/DDBJ databases">
        <authorList>
            <person name="King R."/>
        </authorList>
    </citation>
    <scope>NUCLEOTIDE SEQUENCE</scope>
</reference>
<keyword evidence="2 5" id="KW-0812">Transmembrane</keyword>
<comment type="subcellular location">
    <subcellularLocation>
        <location evidence="1">Membrane</location>
        <topology evidence="1">Multi-pass membrane protein</topology>
    </subcellularLocation>
</comment>
<evidence type="ECO:0000313" key="6">
    <source>
        <dbReference type="EMBL" id="CAH0400273.1"/>
    </source>
</evidence>
<evidence type="ECO:0000256" key="1">
    <source>
        <dbReference type="ARBA" id="ARBA00004141"/>
    </source>
</evidence>
<evidence type="ECO:0000256" key="4">
    <source>
        <dbReference type="ARBA" id="ARBA00023136"/>
    </source>
</evidence>
<evidence type="ECO:0008006" key="8">
    <source>
        <dbReference type="Google" id="ProtNLM"/>
    </source>
</evidence>
<proteinExistence type="predicted"/>
<evidence type="ECO:0000256" key="3">
    <source>
        <dbReference type="ARBA" id="ARBA00022989"/>
    </source>
</evidence>
<accession>A0ABN8AYR9</accession>
<dbReference type="Proteomes" id="UP001153292">
    <property type="component" value="Chromosome 16"/>
</dbReference>
<keyword evidence="7" id="KW-1185">Reference proteome</keyword>
<dbReference type="EMBL" id="OU963909">
    <property type="protein sequence ID" value="CAH0400273.1"/>
    <property type="molecule type" value="Genomic_DNA"/>
</dbReference>
<evidence type="ECO:0000256" key="5">
    <source>
        <dbReference type="SAM" id="Phobius"/>
    </source>
</evidence>
<feature type="transmembrane region" description="Helical" evidence="5">
    <location>
        <begin position="54"/>
        <end position="74"/>
    </location>
</feature>
<keyword evidence="3 5" id="KW-1133">Transmembrane helix</keyword>
<name>A0ABN8AYR9_CHISP</name>
<evidence type="ECO:0000256" key="2">
    <source>
        <dbReference type="ARBA" id="ARBA00022692"/>
    </source>
</evidence>
<feature type="transmembrane region" description="Helical" evidence="5">
    <location>
        <begin position="323"/>
        <end position="348"/>
    </location>
</feature>
<gene>
    <name evidence="6" type="ORF">CHILSU_LOCUS3463</name>
</gene>
<feature type="transmembrane region" description="Helical" evidence="5">
    <location>
        <begin position="81"/>
        <end position="106"/>
    </location>
</feature>
<dbReference type="InterPro" id="IPR018499">
    <property type="entry name" value="Tetraspanin/Peripherin"/>
</dbReference>
<protein>
    <recommendedName>
        <fullName evidence="8">Tetraspanin</fullName>
    </recommendedName>
</protein>
<keyword evidence="4 5" id="KW-0472">Membrane</keyword>
<dbReference type="Pfam" id="PF00335">
    <property type="entry name" value="Tetraspanin"/>
    <property type="match status" value="1"/>
</dbReference>
<evidence type="ECO:0000313" key="7">
    <source>
        <dbReference type="Proteomes" id="UP001153292"/>
    </source>
</evidence>
<sequence>MFKKILKNILLWSNAAGIMIGVCAIVSYLVLVAIRGSLRLPFNLGLLDTALNALVIAGSTLIVVNLLGFCSIIIRNKTGKWLMTLYTVTISITTIMQIYILVILFVHRSARNEGIFSTITSVMTPVNTTYDVRRSNTDNITSPLTATLTKPLTFYENQAAYKLDINKTRNRRDVDIPVDSIINDDHKTNNSKFKYIKNMLEVIPLSTYTIVGQSKNKPSNYTQFDGYNKTNVFLSSNDSVQYSNIISHYVKEKVDNVNGIVKSTVVGARDNVKKSLTDMGSSVQGSVNIGSFWIKTNERDNNLLKPILGGLSKPILYLSKSSSVLACFVIINVVNVLYVAMTICFCIMQHYYKRHNELTK</sequence>
<feature type="transmembrane region" description="Helical" evidence="5">
    <location>
        <begin position="12"/>
        <end position="34"/>
    </location>
</feature>
<organism evidence="6 7">
    <name type="scientific">Chilo suppressalis</name>
    <name type="common">Asiatic rice borer moth</name>
    <dbReference type="NCBI Taxonomy" id="168631"/>
    <lineage>
        <taxon>Eukaryota</taxon>
        <taxon>Metazoa</taxon>
        <taxon>Ecdysozoa</taxon>
        <taxon>Arthropoda</taxon>
        <taxon>Hexapoda</taxon>
        <taxon>Insecta</taxon>
        <taxon>Pterygota</taxon>
        <taxon>Neoptera</taxon>
        <taxon>Endopterygota</taxon>
        <taxon>Lepidoptera</taxon>
        <taxon>Glossata</taxon>
        <taxon>Ditrysia</taxon>
        <taxon>Pyraloidea</taxon>
        <taxon>Crambidae</taxon>
        <taxon>Crambinae</taxon>
        <taxon>Chilo</taxon>
    </lineage>
</organism>